<comment type="caution">
    <text evidence="2">The sequence shown here is derived from an EMBL/GenBank/DDBJ whole genome shotgun (WGS) entry which is preliminary data.</text>
</comment>
<dbReference type="AlphaFoldDB" id="A0A8X6R0M6"/>
<evidence type="ECO:0000256" key="1">
    <source>
        <dbReference type="SAM" id="MobiDB-lite"/>
    </source>
</evidence>
<gene>
    <name evidence="2" type="ORF">NPIL_26811</name>
</gene>
<dbReference type="OrthoDB" id="6766487at2759"/>
<protein>
    <submittedName>
        <fullName evidence="2">Uncharacterized protein</fullName>
    </submittedName>
</protein>
<reference evidence="2" key="1">
    <citation type="submission" date="2020-08" db="EMBL/GenBank/DDBJ databases">
        <title>Multicomponent nature underlies the extraordinary mechanical properties of spider dragline silk.</title>
        <authorList>
            <person name="Kono N."/>
            <person name="Nakamura H."/>
            <person name="Mori M."/>
            <person name="Yoshida Y."/>
            <person name="Ohtoshi R."/>
            <person name="Malay A.D."/>
            <person name="Moran D.A.P."/>
            <person name="Tomita M."/>
            <person name="Numata K."/>
            <person name="Arakawa K."/>
        </authorList>
    </citation>
    <scope>NUCLEOTIDE SEQUENCE</scope>
</reference>
<name>A0A8X6R0M6_NEPPI</name>
<sequence>MPLLEFERNIASEYLQRASPSNPKNRDRLSLQKQASKRVPQSVRTDPMGHYLKRTLEGKQRNAQCAKQCGKCKVELHVDYMKK</sequence>
<accession>A0A8X6R0M6</accession>
<organism evidence="2 3">
    <name type="scientific">Nephila pilipes</name>
    <name type="common">Giant wood spider</name>
    <name type="synonym">Nephila maculata</name>
    <dbReference type="NCBI Taxonomy" id="299642"/>
    <lineage>
        <taxon>Eukaryota</taxon>
        <taxon>Metazoa</taxon>
        <taxon>Ecdysozoa</taxon>
        <taxon>Arthropoda</taxon>
        <taxon>Chelicerata</taxon>
        <taxon>Arachnida</taxon>
        <taxon>Araneae</taxon>
        <taxon>Araneomorphae</taxon>
        <taxon>Entelegynae</taxon>
        <taxon>Araneoidea</taxon>
        <taxon>Nephilidae</taxon>
        <taxon>Nephila</taxon>
    </lineage>
</organism>
<proteinExistence type="predicted"/>
<dbReference type="EMBL" id="BMAW01087095">
    <property type="protein sequence ID" value="GFU49994.1"/>
    <property type="molecule type" value="Genomic_DNA"/>
</dbReference>
<keyword evidence="3" id="KW-1185">Reference proteome</keyword>
<evidence type="ECO:0000313" key="2">
    <source>
        <dbReference type="EMBL" id="GFU49994.1"/>
    </source>
</evidence>
<dbReference type="Proteomes" id="UP000887013">
    <property type="component" value="Unassembled WGS sequence"/>
</dbReference>
<feature type="region of interest" description="Disordered" evidence="1">
    <location>
        <begin position="15"/>
        <end position="46"/>
    </location>
</feature>
<evidence type="ECO:0000313" key="3">
    <source>
        <dbReference type="Proteomes" id="UP000887013"/>
    </source>
</evidence>